<dbReference type="GO" id="GO:0006629">
    <property type="term" value="P:lipid metabolic process"/>
    <property type="evidence" value="ECO:0007669"/>
    <property type="project" value="InterPro"/>
</dbReference>
<evidence type="ECO:0000313" key="2">
    <source>
        <dbReference type="EMBL" id="GAM55397.1"/>
    </source>
</evidence>
<keyword evidence="2" id="KW-0378">Hydrolase</keyword>
<comment type="caution">
    <text evidence="2">The sequence shown here is derived from an EMBL/GenBank/DDBJ whole genome shotgun (WGS) entry which is preliminary data.</text>
</comment>
<dbReference type="EC" id="3.1.4.46" evidence="2"/>
<dbReference type="GO" id="GO:0008889">
    <property type="term" value="F:glycerophosphodiester phosphodiesterase activity"/>
    <property type="evidence" value="ECO:0007669"/>
    <property type="project" value="UniProtKB-EC"/>
</dbReference>
<gene>
    <name evidence="2" type="ORF">JCM19231_5474</name>
    <name evidence="3" type="ORF">JCM19232_1980</name>
</gene>
<dbReference type="Pfam" id="PF03009">
    <property type="entry name" value="GDPD"/>
    <property type="match status" value="1"/>
</dbReference>
<proteinExistence type="predicted"/>
<dbReference type="EMBL" id="BBRZ01000013">
    <property type="protein sequence ID" value="GAM55397.1"/>
    <property type="molecule type" value="Genomic_DNA"/>
</dbReference>
<accession>A0A0B8PDR5</accession>
<evidence type="ECO:0000259" key="1">
    <source>
        <dbReference type="PROSITE" id="PS51704"/>
    </source>
</evidence>
<dbReference type="Proteomes" id="UP000031670">
    <property type="component" value="Unassembled WGS sequence"/>
</dbReference>
<dbReference type="Proteomes" id="UP000031671">
    <property type="component" value="Unassembled WGS sequence"/>
</dbReference>
<accession>A0A0B8NSY5</accession>
<feature type="domain" description="GP-PDE" evidence="1">
    <location>
        <begin position="1"/>
        <end position="80"/>
    </location>
</feature>
<reference evidence="3 4" key="2">
    <citation type="submission" date="2015-01" db="EMBL/GenBank/DDBJ databases">
        <title>Vibrio sp. C5 JCM 19232 whole genome shotgun sequence.</title>
        <authorList>
            <person name="Sawabe T."/>
            <person name="Meirelles P."/>
            <person name="Feng G."/>
            <person name="Sayaka M."/>
            <person name="Hattori M."/>
            <person name="Ohkuma M."/>
        </authorList>
    </citation>
    <scope>NUCLEOTIDE SEQUENCE [LARGE SCALE GENOMIC DNA]</scope>
    <source>
        <strain evidence="3 4">JCM19232</strain>
    </source>
</reference>
<dbReference type="Gene3D" id="3.20.20.190">
    <property type="entry name" value="Phosphatidylinositol (PI) phosphodiesterase"/>
    <property type="match status" value="1"/>
</dbReference>
<dbReference type="InterPro" id="IPR017946">
    <property type="entry name" value="PLC-like_Pdiesterase_TIM-brl"/>
</dbReference>
<name>A0A0B8NSY5_9VIBR</name>
<dbReference type="CDD" id="cd08556">
    <property type="entry name" value="GDPD"/>
    <property type="match status" value="1"/>
</dbReference>
<keyword evidence="5" id="KW-1185">Reference proteome</keyword>
<dbReference type="SUPFAM" id="SSF51695">
    <property type="entry name" value="PLC-like phosphodiesterases"/>
    <property type="match status" value="1"/>
</dbReference>
<evidence type="ECO:0000313" key="5">
    <source>
        <dbReference type="Proteomes" id="UP000031671"/>
    </source>
</evidence>
<protein>
    <submittedName>
        <fullName evidence="2">Glycerophosphoryl diester phosphodiesterase</fullName>
        <ecNumber evidence="2">3.1.4.46</ecNumber>
    </submittedName>
</protein>
<organism evidence="2 5">
    <name type="scientific">Vibrio ishigakensis</name>
    <dbReference type="NCBI Taxonomy" id="1481914"/>
    <lineage>
        <taxon>Bacteria</taxon>
        <taxon>Pseudomonadati</taxon>
        <taxon>Pseudomonadota</taxon>
        <taxon>Gammaproteobacteria</taxon>
        <taxon>Vibrionales</taxon>
        <taxon>Vibrionaceae</taxon>
        <taxon>Vibrio</taxon>
    </lineage>
</organism>
<dbReference type="EMBL" id="BBSA01000017">
    <property type="protein sequence ID" value="GAM65105.1"/>
    <property type="molecule type" value="Genomic_DNA"/>
</dbReference>
<reference evidence="4 5" key="3">
    <citation type="submission" date="2015-01" db="EMBL/GenBank/DDBJ databases">
        <authorList>
            <consortium name="NBRP consortium"/>
            <person name="Sawabe T."/>
            <person name="Meirelles P."/>
            <person name="Feng G."/>
            <person name="Sayaka M."/>
            <person name="Hattori M."/>
            <person name="Ohkuma M."/>
        </authorList>
    </citation>
    <scope>NUCLEOTIDE SEQUENCE [LARGE SCALE GENOMIC DNA]</scope>
    <source>
        <strain evidence="5">JCM 19231</strain>
        <strain evidence="2">JCM19231</strain>
        <strain evidence="3 4">JCM19232</strain>
    </source>
</reference>
<evidence type="ECO:0000313" key="4">
    <source>
        <dbReference type="Proteomes" id="UP000031670"/>
    </source>
</evidence>
<dbReference type="AlphaFoldDB" id="A0A0B8NSY5"/>
<dbReference type="InterPro" id="IPR030395">
    <property type="entry name" value="GP_PDE_dom"/>
</dbReference>
<sequence>MAALTANKPIGLCQFAQELGAYSVNVDIDVIDGQMVDDAKKRGLKIFVYTVNREEDWKRLQTLGVDGIFCDKPVDAVRYFSGITDQTRHWPN</sequence>
<dbReference type="PROSITE" id="PS51704">
    <property type="entry name" value="GP_PDE"/>
    <property type="match status" value="1"/>
</dbReference>
<reference evidence="2 5" key="1">
    <citation type="submission" date="2015-01" db="EMBL/GenBank/DDBJ databases">
        <title>Vibrio sp. C1 JCM 19231 whole genome shotgun sequence.</title>
        <authorList>
            <person name="Sawabe T."/>
            <person name="Meirelles P."/>
            <person name="Feng G."/>
            <person name="Sayaka M."/>
            <person name="Hattori M."/>
            <person name="Ohkuma M."/>
        </authorList>
    </citation>
    <scope>NUCLEOTIDE SEQUENCE [LARGE SCALE GENOMIC DNA]</scope>
    <source>
        <strain evidence="5">JCM 19231</strain>
        <strain evidence="2">JCM19231</strain>
    </source>
</reference>
<evidence type="ECO:0000313" key="3">
    <source>
        <dbReference type="EMBL" id="GAM65105.1"/>
    </source>
</evidence>